<dbReference type="GeneID" id="43639377"/>
<dbReference type="EMBL" id="ML743594">
    <property type="protein sequence ID" value="KAE8135402.1"/>
    <property type="molecule type" value="Genomic_DNA"/>
</dbReference>
<reference evidence="2 3" key="1">
    <citation type="submission" date="2019-04" db="EMBL/GenBank/DDBJ databases">
        <title>Friends and foes A comparative genomics study of 23 Aspergillus species from section Flavi.</title>
        <authorList>
            <consortium name="DOE Joint Genome Institute"/>
            <person name="Kjaerbolling I."/>
            <person name="Vesth T."/>
            <person name="Frisvad J.C."/>
            <person name="Nybo J.L."/>
            <person name="Theobald S."/>
            <person name="Kildgaard S."/>
            <person name="Isbrandt T."/>
            <person name="Kuo A."/>
            <person name="Sato A."/>
            <person name="Lyhne E.K."/>
            <person name="Kogle M.E."/>
            <person name="Wiebenga A."/>
            <person name="Kun R.S."/>
            <person name="Lubbers R.J."/>
            <person name="Makela M.R."/>
            <person name="Barry K."/>
            <person name="Chovatia M."/>
            <person name="Clum A."/>
            <person name="Daum C."/>
            <person name="Haridas S."/>
            <person name="He G."/>
            <person name="LaButti K."/>
            <person name="Lipzen A."/>
            <person name="Mondo S."/>
            <person name="Riley R."/>
            <person name="Salamov A."/>
            <person name="Simmons B.A."/>
            <person name="Magnuson J.K."/>
            <person name="Henrissat B."/>
            <person name="Mortensen U.H."/>
            <person name="Larsen T.O."/>
            <person name="Devries R.P."/>
            <person name="Grigoriev I.V."/>
            <person name="Machida M."/>
            <person name="Baker S.E."/>
            <person name="Andersen M.R."/>
        </authorList>
    </citation>
    <scope>NUCLEOTIDE SEQUENCE [LARGE SCALE GENOMIC DNA]</scope>
    <source>
        <strain evidence="2 3">CBS 117625</strain>
    </source>
</reference>
<keyword evidence="3" id="KW-1185">Reference proteome</keyword>
<name>A0A5N6SL44_ASPPS</name>
<sequence>MREKGWNLGFLGEKVFIGDEDRSIVEIGNRGKKIKKEIMGTKGMQLYETCRVFRFYFLFIILFGLPFLAFAAPRVRFNFL</sequence>
<gene>
    <name evidence="2" type="ORF">BDV38DRAFT_252714</name>
</gene>
<keyword evidence="1" id="KW-0472">Membrane</keyword>
<accession>A0A5N6SL44</accession>
<dbReference type="RefSeq" id="XP_031911465.1">
    <property type="nucleotide sequence ID" value="XM_032055167.1"/>
</dbReference>
<dbReference type="Proteomes" id="UP000325672">
    <property type="component" value="Unassembled WGS sequence"/>
</dbReference>
<evidence type="ECO:0000313" key="2">
    <source>
        <dbReference type="EMBL" id="KAE8135402.1"/>
    </source>
</evidence>
<feature type="transmembrane region" description="Helical" evidence="1">
    <location>
        <begin position="52"/>
        <end position="72"/>
    </location>
</feature>
<dbReference type="AlphaFoldDB" id="A0A5N6SL44"/>
<evidence type="ECO:0000313" key="3">
    <source>
        <dbReference type="Proteomes" id="UP000325672"/>
    </source>
</evidence>
<keyword evidence="1" id="KW-0812">Transmembrane</keyword>
<organism evidence="2 3">
    <name type="scientific">Aspergillus pseudotamarii</name>
    <dbReference type="NCBI Taxonomy" id="132259"/>
    <lineage>
        <taxon>Eukaryota</taxon>
        <taxon>Fungi</taxon>
        <taxon>Dikarya</taxon>
        <taxon>Ascomycota</taxon>
        <taxon>Pezizomycotina</taxon>
        <taxon>Eurotiomycetes</taxon>
        <taxon>Eurotiomycetidae</taxon>
        <taxon>Eurotiales</taxon>
        <taxon>Aspergillaceae</taxon>
        <taxon>Aspergillus</taxon>
        <taxon>Aspergillus subgen. Circumdati</taxon>
    </lineage>
</organism>
<proteinExistence type="predicted"/>
<keyword evidence="1" id="KW-1133">Transmembrane helix</keyword>
<protein>
    <submittedName>
        <fullName evidence="2">Uncharacterized protein</fullName>
    </submittedName>
</protein>
<evidence type="ECO:0000256" key="1">
    <source>
        <dbReference type="SAM" id="Phobius"/>
    </source>
</evidence>